<dbReference type="InParanoid" id="A0A1X7SDT0"/>
<protein>
    <submittedName>
        <fullName evidence="1">Uncharacterized protein</fullName>
    </submittedName>
</protein>
<accession>A0A1X7SDT0</accession>
<dbReference type="EnsemblMetazoa" id="Aqu2.1.00215_001">
    <property type="protein sequence ID" value="Aqu2.1.00215_001"/>
    <property type="gene ID" value="Aqu2.1.00215"/>
</dbReference>
<dbReference type="AlphaFoldDB" id="A0A1X7SDT0"/>
<evidence type="ECO:0000313" key="1">
    <source>
        <dbReference type="EnsemblMetazoa" id="Aqu2.1.00215_001"/>
    </source>
</evidence>
<sequence>TDFDKLVKKLQAQVKDLNRRIDEETCHKDEQHQLAAKAEKSANALTVELKIYVAALN</sequence>
<reference evidence="1" key="1">
    <citation type="submission" date="2017-05" db="UniProtKB">
        <authorList>
            <consortium name="EnsemblMetazoa"/>
        </authorList>
    </citation>
    <scope>IDENTIFICATION</scope>
</reference>
<organism evidence="1">
    <name type="scientific">Amphimedon queenslandica</name>
    <name type="common">Sponge</name>
    <dbReference type="NCBI Taxonomy" id="400682"/>
    <lineage>
        <taxon>Eukaryota</taxon>
        <taxon>Metazoa</taxon>
        <taxon>Porifera</taxon>
        <taxon>Demospongiae</taxon>
        <taxon>Heteroscleromorpha</taxon>
        <taxon>Haplosclerida</taxon>
        <taxon>Niphatidae</taxon>
        <taxon>Amphimedon</taxon>
    </lineage>
</organism>
<proteinExistence type="predicted"/>
<name>A0A1X7SDT0_AMPQE</name>